<organism evidence="3 4">
    <name type="scientific">Anaeramoeba ignava</name>
    <name type="common">Anaerobic marine amoeba</name>
    <dbReference type="NCBI Taxonomy" id="1746090"/>
    <lineage>
        <taxon>Eukaryota</taxon>
        <taxon>Metamonada</taxon>
        <taxon>Anaeramoebidae</taxon>
        <taxon>Anaeramoeba</taxon>
    </lineage>
</organism>
<sequence length="299" mass="34034">MQAAGKLAVKVTSANGLPRSGAFYCVLSLENQEKKTNKTRGSTSNPIWNEQIHFTVTNSNSKLSVLVKLGNDTVGETTIDISELPSGNSVDKEYPLKTKGKSKSTIFLHLLYSSHQVKDVQSANIARKTFEAVSTTSDDASLKGYRLQALRQLRNARPSRKENRERAILEELTFLSEEEKIYSQKQQLESVQAITQLKETLISHLEEIIGEKVKIQDDSKDENDNDNENENENENDNENENENDNENNIEMENDIEMENENNPSIVLLMEKKNGLFFLDNSSEVHQIHKEEKRKYKEKV</sequence>
<dbReference type="EMBL" id="JAPDFW010000091">
    <property type="protein sequence ID" value="KAJ5071067.1"/>
    <property type="molecule type" value="Genomic_DNA"/>
</dbReference>
<dbReference type="PROSITE" id="PS50004">
    <property type="entry name" value="C2"/>
    <property type="match status" value="1"/>
</dbReference>
<dbReference type="PANTHER" id="PTHR47052">
    <property type="entry name" value="CONSERVED SERINE PROLINE-RICH PROTEIN (AFU_ORTHOLOGUE AFUA_2G01790)"/>
    <property type="match status" value="1"/>
</dbReference>
<keyword evidence="4" id="KW-1185">Reference proteome</keyword>
<evidence type="ECO:0000313" key="3">
    <source>
        <dbReference type="EMBL" id="KAJ5071067.1"/>
    </source>
</evidence>
<dbReference type="AlphaFoldDB" id="A0A9Q0R8G7"/>
<evidence type="ECO:0000256" key="1">
    <source>
        <dbReference type="SAM" id="MobiDB-lite"/>
    </source>
</evidence>
<feature type="domain" description="C2" evidence="2">
    <location>
        <begin position="1"/>
        <end position="99"/>
    </location>
</feature>
<feature type="compositionally biased region" description="Acidic residues" evidence="1">
    <location>
        <begin position="219"/>
        <end position="246"/>
    </location>
</feature>
<name>A0A9Q0R8G7_ANAIG</name>
<dbReference type="CDD" id="cd00030">
    <property type="entry name" value="C2"/>
    <property type="match status" value="1"/>
</dbReference>
<feature type="region of interest" description="Disordered" evidence="1">
    <location>
        <begin position="213"/>
        <end position="246"/>
    </location>
</feature>
<dbReference type="SMART" id="SM00239">
    <property type="entry name" value="C2"/>
    <property type="match status" value="1"/>
</dbReference>
<dbReference type="Gene3D" id="2.60.40.150">
    <property type="entry name" value="C2 domain"/>
    <property type="match status" value="1"/>
</dbReference>
<proteinExistence type="predicted"/>
<dbReference type="InterPro" id="IPR035892">
    <property type="entry name" value="C2_domain_sf"/>
</dbReference>
<dbReference type="Proteomes" id="UP001149090">
    <property type="component" value="Unassembled WGS sequence"/>
</dbReference>
<dbReference type="InterPro" id="IPR000008">
    <property type="entry name" value="C2_dom"/>
</dbReference>
<dbReference type="Pfam" id="PF00168">
    <property type="entry name" value="C2"/>
    <property type="match status" value="1"/>
</dbReference>
<evidence type="ECO:0000313" key="4">
    <source>
        <dbReference type="Proteomes" id="UP001149090"/>
    </source>
</evidence>
<evidence type="ECO:0000259" key="2">
    <source>
        <dbReference type="PROSITE" id="PS50004"/>
    </source>
</evidence>
<dbReference type="PANTHER" id="PTHR47052:SF3">
    <property type="entry name" value="INGRESSION PROTEIN 1"/>
    <property type="match status" value="1"/>
</dbReference>
<dbReference type="OrthoDB" id="419768at2759"/>
<gene>
    <name evidence="3" type="ORF">M0811_10551</name>
</gene>
<accession>A0A9Q0R8G7</accession>
<dbReference type="InterPro" id="IPR052981">
    <property type="entry name" value="Ingression_C2_domain"/>
</dbReference>
<protein>
    <submittedName>
        <fullName evidence="3">Conserved serine proline-rich protein</fullName>
    </submittedName>
</protein>
<reference evidence="3" key="1">
    <citation type="submission" date="2022-10" db="EMBL/GenBank/DDBJ databases">
        <title>Novel sulphate-reducing endosymbionts in the free-living metamonad Anaeramoeba.</title>
        <authorList>
            <person name="Jerlstrom-Hultqvist J."/>
            <person name="Cepicka I."/>
            <person name="Gallot-Lavallee L."/>
            <person name="Salas-Leiva D."/>
            <person name="Curtis B.A."/>
            <person name="Zahonova K."/>
            <person name="Pipaliya S."/>
            <person name="Dacks J."/>
            <person name="Roger A.J."/>
        </authorList>
    </citation>
    <scope>NUCLEOTIDE SEQUENCE</scope>
    <source>
        <strain evidence="3">BMAN</strain>
    </source>
</reference>
<dbReference type="SUPFAM" id="SSF49562">
    <property type="entry name" value="C2 domain (Calcium/lipid-binding domain, CaLB)"/>
    <property type="match status" value="1"/>
</dbReference>
<comment type="caution">
    <text evidence="3">The sequence shown here is derived from an EMBL/GenBank/DDBJ whole genome shotgun (WGS) entry which is preliminary data.</text>
</comment>